<keyword evidence="2" id="KW-1185">Reference proteome</keyword>
<reference evidence="2" key="1">
    <citation type="journal article" date="2019" name="Int. J. Syst. Evol. Microbiol.">
        <title>The Global Catalogue of Microorganisms (GCM) 10K type strain sequencing project: providing services to taxonomists for standard genome sequencing and annotation.</title>
        <authorList>
            <consortium name="The Broad Institute Genomics Platform"/>
            <consortium name="The Broad Institute Genome Sequencing Center for Infectious Disease"/>
            <person name="Wu L."/>
            <person name="Ma J."/>
        </authorList>
    </citation>
    <scope>NUCLEOTIDE SEQUENCE [LARGE SCALE GENOMIC DNA]</scope>
    <source>
        <strain evidence="2">KCTC 33849</strain>
    </source>
</reference>
<comment type="caution">
    <text evidence="1">The sequence shown here is derived from an EMBL/GenBank/DDBJ whole genome shotgun (WGS) entry which is preliminary data.</text>
</comment>
<organism evidence="1 2">
    <name type="scientific">Paenibacillus shunpengii</name>
    <dbReference type="NCBI Taxonomy" id="2054424"/>
    <lineage>
        <taxon>Bacteria</taxon>
        <taxon>Bacillati</taxon>
        <taxon>Bacillota</taxon>
        <taxon>Bacilli</taxon>
        <taxon>Bacillales</taxon>
        <taxon>Paenibacillaceae</taxon>
        <taxon>Paenibacillus</taxon>
    </lineage>
</organism>
<evidence type="ECO:0000313" key="1">
    <source>
        <dbReference type="EMBL" id="MFD2701949.1"/>
    </source>
</evidence>
<dbReference type="Proteomes" id="UP001597540">
    <property type="component" value="Unassembled WGS sequence"/>
</dbReference>
<proteinExistence type="predicted"/>
<accession>A0ABW5SQC0</accession>
<dbReference type="RefSeq" id="WP_379263320.1">
    <property type="nucleotide sequence ID" value="NZ_JBHUMJ010000003.1"/>
</dbReference>
<protein>
    <submittedName>
        <fullName evidence="1">Uncharacterized protein</fullName>
    </submittedName>
</protein>
<name>A0ABW5SQC0_9BACL</name>
<sequence>MSQIIKDTNVFEEASHFVSKVFYNEQRLPKLVFRVPFQKTAVLDFDYAMSYHFWDELDRLIDTFGDSYVIMAVLDPHPVDYYYNEFSRYNWCMMNKGTTADEYWNALNDSPIDSPADSIVSNSEVVVWVSSSMKWAIWGERSYGICMLGFSDEIKDNSESWFTMDEAITNLVSLNFKNCIVPEEIISKLMKFYT</sequence>
<evidence type="ECO:0000313" key="2">
    <source>
        <dbReference type="Proteomes" id="UP001597540"/>
    </source>
</evidence>
<gene>
    <name evidence="1" type="ORF">ACFSVM_15905</name>
</gene>
<dbReference type="EMBL" id="JBHUMJ010000003">
    <property type="protein sequence ID" value="MFD2701949.1"/>
    <property type="molecule type" value="Genomic_DNA"/>
</dbReference>